<dbReference type="InterPro" id="IPR017941">
    <property type="entry name" value="Rieske_2Fe-2S"/>
</dbReference>
<comment type="catalytic activity">
    <reaction evidence="16">
        <text>cholesterol + NADPH + O2 + H(+) = 7-dehydrocholesterol + NADP(+) + 2 H2O</text>
        <dbReference type="Rhea" id="RHEA:45024"/>
        <dbReference type="ChEBI" id="CHEBI:15377"/>
        <dbReference type="ChEBI" id="CHEBI:15378"/>
        <dbReference type="ChEBI" id="CHEBI:15379"/>
        <dbReference type="ChEBI" id="CHEBI:16113"/>
        <dbReference type="ChEBI" id="CHEBI:17759"/>
        <dbReference type="ChEBI" id="CHEBI:57783"/>
        <dbReference type="ChEBI" id="CHEBI:58349"/>
        <dbReference type="EC" id="1.14.19.21"/>
    </reaction>
    <physiologicalReaction direction="left-to-right" evidence="16">
        <dbReference type="Rhea" id="RHEA:45025"/>
    </physiologicalReaction>
</comment>
<evidence type="ECO:0000256" key="11">
    <source>
        <dbReference type="ARBA" id="ARBA00023136"/>
    </source>
</evidence>
<reference evidence="18" key="1">
    <citation type="submission" date="2022-12" db="EMBL/GenBank/DDBJ databases">
        <title>Chromosome-level genome assembly of the bean flower thrips Megalurothrips usitatus.</title>
        <authorList>
            <person name="Ma L."/>
            <person name="Liu Q."/>
            <person name="Li H."/>
            <person name="Cai W."/>
        </authorList>
    </citation>
    <scope>NUCLEOTIDE SEQUENCE</scope>
    <source>
        <strain evidence="18">Cailab_2022a</strain>
    </source>
</reference>
<dbReference type="EC" id="1.14.19.21" evidence="14"/>
<evidence type="ECO:0000256" key="10">
    <source>
        <dbReference type="ARBA" id="ARBA00023014"/>
    </source>
</evidence>
<comment type="cofactor">
    <cofactor evidence="1">
        <name>Fe cation</name>
        <dbReference type="ChEBI" id="CHEBI:24875"/>
    </cofactor>
</comment>
<comment type="caution">
    <text evidence="18">The sequence shown here is derived from an EMBL/GenBank/DDBJ whole genome shotgun (WGS) entry which is preliminary data.</text>
</comment>
<dbReference type="PANTHER" id="PTHR21266:SF32">
    <property type="entry name" value="CHOLESTEROL 7-DESATURASE NVD"/>
    <property type="match status" value="1"/>
</dbReference>
<keyword evidence="8" id="KW-0560">Oxidoreductase</keyword>
<evidence type="ECO:0000256" key="9">
    <source>
        <dbReference type="ARBA" id="ARBA00023004"/>
    </source>
</evidence>
<dbReference type="InterPro" id="IPR050584">
    <property type="entry name" value="Cholesterol_7-desaturase"/>
</dbReference>
<proteinExistence type="inferred from homology"/>
<evidence type="ECO:0000256" key="12">
    <source>
        <dbReference type="ARBA" id="ARBA00025712"/>
    </source>
</evidence>
<keyword evidence="4" id="KW-0812">Transmembrane</keyword>
<dbReference type="GO" id="GO:0005737">
    <property type="term" value="C:cytoplasm"/>
    <property type="evidence" value="ECO:0007669"/>
    <property type="project" value="TreeGrafter"/>
</dbReference>
<evidence type="ECO:0000313" key="18">
    <source>
        <dbReference type="EMBL" id="KAJ1526419.1"/>
    </source>
</evidence>
<evidence type="ECO:0000256" key="4">
    <source>
        <dbReference type="ARBA" id="ARBA00022692"/>
    </source>
</evidence>
<organism evidence="18 19">
    <name type="scientific">Megalurothrips usitatus</name>
    <name type="common">bean blossom thrips</name>
    <dbReference type="NCBI Taxonomy" id="439358"/>
    <lineage>
        <taxon>Eukaryota</taxon>
        <taxon>Metazoa</taxon>
        <taxon>Ecdysozoa</taxon>
        <taxon>Arthropoda</taxon>
        <taxon>Hexapoda</taxon>
        <taxon>Insecta</taxon>
        <taxon>Pterygota</taxon>
        <taxon>Neoptera</taxon>
        <taxon>Paraneoptera</taxon>
        <taxon>Thysanoptera</taxon>
        <taxon>Terebrantia</taxon>
        <taxon>Thripoidea</taxon>
        <taxon>Thripidae</taxon>
        <taxon>Megalurothrips</taxon>
    </lineage>
</organism>
<evidence type="ECO:0000256" key="5">
    <source>
        <dbReference type="ARBA" id="ARBA00022714"/>
    </source>
</evidence>
<evidence type="ECO:0000256" key="16">
    <source>
        <dbReference type="ARBA" id="ARBA00049548"/>
    </source>
</evidence>
<name>A0AAV7XK06_9NEOP</name>
<dbReference type="Pfam" id="PF00355">
    <property type="entry name" value="Rieske"/>
    <property type="match status" value="1"/>
</dbReference>
<dbReference type="PANTHER" id="PTHR21266">
    <property type="entry name" value="IRON-SULFUR DOMAIN CONTAINING PROTEIN"/>
    <property type="match status" value="1"/>
</dbReference>
<evidence type="ECO:0000259" key="17">
    <source>
        <dbReference type="PROSITE" id="PS51296"/>
    </source>
</evidence>
<dbReference type="Pfam" id="PF19298">
    <property type="entry name" value="KshA_C"/>
    <property type="match status" value="1"/>
</dbReference>
<protein>
    <recommendedName>
        <fullName evidence="14">cholesterol 7-desaturase</fullName>
        <ecNumber evidence="14">1.14.19.21</ecNumber>
    </recommendedName>
</protein>
<keyword evidence="5" id="KW-0001">2Fe-2S</keyword>
<evidence type="ECO:0000256" key="8">
    <source>
        <dbReference type="ARBA" id="ARBA00023002"/>
    </source>
</evidence>
<dbReference type="InterPro" id="IPR045605">
    <property type="entry name" value="KshA-like_C"/>
</dbReference>
<evidence type="ECO:0000256" key="1">
    <source>
        <dbReference type="ARBA" id="ARBA00001962"/>
    </source>
</evidence>
<evidence type="ECO:0000256" key="7">
    <source>
        <dbReference type="ARBA" id="ARBA00022989"/>
    </source>
</evidence>
<evidence type="ECO:0000313" key="19">
    <source>
        <dbReference type="Proteomes" id="UP001075354"/>
    </source>
</evidence>
<dbReference type="Gene3D" id="3.90.380.10">
    <property type="entry name" value="Naphthalene 1,2-dioxygenase Alpha Subunit, Chain A, domain 1"/>
    <property type="match status" value="1"/>
</dbReference>
<evidence type="ECO:0000256" key="13">
    <source>
        <dbReference type="ARBA" id="ARBA00025729"/>
    </source>
</evidence>
<keyword evidence="10" id="KW-0411">Iron-sulfur</keyword>
<dbReference type="GO" id="GO:0051537">
    <property type="term" value="F:2 iron, 2 sulfur cluster binding"/>
    <property type="evidence" value="ECO:0007669"/>
    <property type="project" value="UniProtKB-KW"/>
</dbReference>
<accession>A0AAV7XK06</accession>
<comment type="pathway">
    <text evidence="3">Hormone biosynthesis.</text>
</comment>
<dbReference type="Gene3D" id="2.102.10.10">
    <property type="entry name" value="Rieske [2Fe-2S] iron-sulphur domain"/>
    <property type="match status" value="1"/>
</dbReference>
<evidence type="ECO:0000256" key="15">
    <source>
        <dbReference type="ARBA" id="ARBA00047853"/>
    </source>
</evidence>
<comment type="pathway">
    <text evidence="12">Steroid hormone biosynthesis; dafachronic acid biosynthesis.</text>
</comment>
<dbReference type="GO" id="GO:0046872">
    <property type="term" value="F:metal ion binding"/>
    <property type="evidence" value="ECO:0007669"/>
    <property type="project" value="UniProtKB-KW"/>
</dbReference>
<comment type="catalytic activity">
    <reaction evidence="15">
        <text>cholesterol + NADH + O2 + H(+) = 7-dehydrocholesterol + NAD(+) + 2 H2O</text>
        <dbReference type="Rhea" id="RHEA:51644"/>
        <dbReference type="ChEBI" id="CHEBI:15377"/>
        <dbReference type="ChEBI" id="CHEBI:15378"/>
        <dbReference type="ChEBI" id="CHEBI:15379"/>
        <dbReference type="ChEBI" id="CHEBI:16113"/>
        <dbReference type="ChEBI" id="CHEBI:17759"/>
        <dbReference type="ChEBI" id="CHEBI:57540"/>
        <dbReference type="ChEBI" id="CHEBI:57945"/>
        <dbReference type="EC" id="1.14.19.21"/>
    </reaction>
    <physiologicalReaction direction="left-to-right" evidence="15">
        <dbReference type="Rhea" id="RHEA:51645"/>
    </physiologicalReaction>
</comment>
<dbReference type="SUPFAM" id="SSF50022">
    <property type="entry name" value="ISP domain"/>
    <property type="match status" value="1"/>
</dbReference>
<dbReference type="Proteomes" id="UP001075354">
    <property type="component" value="Chromosome 7"/>
</dbReference>
<evidence type="ECO:0000256" key="6">
    <source>
        <dbReference type="ARBA" id="ARBA00022723"/>
    </source>
</evidence>
<keyword evidence="11" id="KW-0472">Membrane</keyword>
<dbReference type="SUPFAM" id="SSF55961">
    <property type="entry name" value="Bet v1-like"/>
    <property type="match status" value="1"/>
</dbReference>
<gene>
    <name evidence="18" type="ORF">ONE63_009553</name>
</gene>
<dbReference type="GO" id="GO:0170056">
    <property type="term" value="F:cholesterol 7-desaturase [NAD(P)H] activity"/>
    <property type="evidence" value="ECO:0007669"/>
    <property type="project" value="UniProtKB-EC"/>
</dbReference>
<comment type="similarity">
    <text evidence="13">Belongs to the cholesterol 7-desaturase family.</text>
</comment>
<dbReference type="InterPro" id="IPR036922">
    <property type="entry name" value="Rieske_2Fe-2S_sf"/>
</dbReference>
<dbReference type="GO" id="GO:0016020">
    <property type="term" value="C:membrane"/>
    <property type="evidence" value="ECO:0007669"/>
    <property type="project" value="UniProtKB-SubCell"/>
</dbReference>
<keyword evidence="19" id="KW-1185">Reference proteome</keyword>
<keyword evidence="6" id="KW-0479">Metal-binding</keyword>
<sequence length="376" mass="42599">MFKSILLHACRLQDLHDVGFEAGSRLWGARRRVGAAADALRRRRVGGLPPVFPNGWFAVLESCLLARGVHHVTALGLNLAVFRGESGRVRVLDAYCPHMGANMAVGGRVRGDCLECPFHNWCFDGRDGKCTAVPYSQKVPEFAKVRCWECRDVNGFVFVWFHAEGAPPAWEPQPVVAVDSASWAFAGRNEFLAACHIQEIPENGADVSHFNCLHGPGIGIPCLSRHLYEARWRPGEGERQHTAELQLNHELNLFGKVRLLSMHVKANQIGPGYVEMFLDTYFGPIVILQSVTPIEPLLQKVVHRMYCPPLLVPYAKIVLIGECIMFERDLQVLNHKQFQDKPMLVKEDRLISRYRRWYSQFYSENSPKNTLNTLDW</sequence>
<keyword evidence="7" id="KW-1133">Transmembrane helix</keyword>
<dbReference type="AlphaFoldDB" id="A0AAV7XK06"/>
<dbReference type="GO" id="GO:0008203">
    <property type="term" value="P:cholesterol metabolic process"/>
    <property type="evidence" value="ECO:0007669"/>
    <property type="project" value="InterPro"/>
</dbReference>
<feature type="domain" description="Rieske" evidence="17">
    <location>
        <begin position="56"/>
        <end position="159"/>
    </location>
</feature>
<dbReference type="EMBL" id="JAPTSV010000007">
    <property type="protein sequence ID" value="KAJ1526419.1"/>
    <property type="molecule type" value="Genomic_DNA"/>
</dbReference>
<evidence type="ECO:0000256" key="2">
    <source>
        <dbReference type="ARBA" id="ARBA00004370"/>
    </source>
</evidence>
<comment type="subcellular location">
    <subcellularLocation>
        <location evidence="2">Membrane</location>
    </subcellularLocation>
</comment>
<evidence type="ECO:0000256" key="3">
    <source>
        <dbReference type="ARBA" id="ARBA00004972"/>
    </source>
</evidence>
<keyword evidence="9" id="KW-0408">Iron</keyword>
<dbReference type="PROSITE" id="PS51296">
    <property type="entry name" value="RIESKE"/>
    <property type="match status" value="1"/>
</dbReference>
<evidence type="ECO:0000256" key="14">
    <source>
        <dbReference type="ARBA" id="ARBA00026095"/>
    </source>
</evidence>